<name>A0A7Z8Y1Z2_9CAUL</name>
<feature type="region of interest" description="Disordered" evidence="1">
    <location>
        <begin position="127"/>
        <end position="209"/>
    </location>
</feature>
<evidence type="ECO:0000313" key="2">
    <source>
        <dbReference type="EMBL" id="VDC49225.1"/>
    </source>
</evidence>
<dbReference type="EMBL" id="UXHF01000015">
    <property type="protein sequence ID" value="VDC49225.1"/>
    <property type="molecule type" value="Genomic_DNA"/>
</dbReference>
<sequence>MAVAPDASAIVVPRRSKSIAEMVDGDGRSSQHLVEYVPTIPASRVVVPMTRSNRLQGRRSCHAVQKSTIFTVSRFVIISHHGSYFSVHPRASMLFDFVVQVFSHIRPAAPHRLAPWRFVTLFSRQARRTSTDHPAPATPPNRPACAAQYSRNGRLTSSHPASSGRVAASRSPGPAAASSTHSRSPGPPLITSMGSFPNAYSYGKSRHRS</sequence>
<evidence type="ECO:0000313" key="3">
    <source>
        <dbReference type="Proteomes" id="UP000289220"/>
    </source>
</evidence>
<feature type="compositionally biased region" description="Low complexity" evidence="1">
    <location>
        <begin position="167"/>
        <end position="179"/>
    </location>
</feature>
<feature type="compositionally biased region" description="Polar residues" evidence="1">
    <location>
        <begin position="149"/>
        <end position="161"/>
    </location>
</feature>
<dbReference type="AlphaFoldDB" id="A0A7Z8Y1Z2"/>
<comment type="caution">
    <text evidence="2">The sequence shown here is derived from an EMBL/GenBank/DDBJ whole genome shotgun (WGS) entry which is preliminary data.</text>
</comment>
<proteinExistence type="predicted"/>
<keyword evidence="3" id="KW-1185">Reference proteome</keyword>
<evidence type="ECO:0000256" key="1">
    <source>
        <dbReference type="SAM" id="MobiDB-lite"/>
    </source>
</evidence>
<dbReference type="Proteomes" id="UP000289220">
    <property type="component" value="Unassembled WGS sequence"/>
</dbReference>
<organism evidence="2 3">
    <name type="scientific">Brevundimonas mediterranea</name>
    <dbReference type="NCBI Taxonomy" id="74329"/>
    <lineage>
        <taxon>Bacteria</taxon>
        <taxon>Pseudomonadati</taxon>
        <taxon>Pseudomonadota</taxon>
        <taxon>Alphaproteobacteria</taxon>
        <taxon>Caulobacterales</taxon>
        <taxon>Caulobacteraceae</taxon>
        <taxon>Brevundimonas</taxon>
    </lineage>
</organism>
<accession>A0A7Z8Y1Z2</accession>
<gene>
    <name evidence="2" type="ORF">BREV_BREV_01077</name>
</gene>
<protein>
    <submittedName>
        <fullName evidence="2">Uncharacterized protein</fullName>
    </submittedName>
</protein>
<reference evidence="2 3" key="1">
    <citation type="submission" date="2018-11" db="EMBL/GenBank/DDBJ databases">
        <authorList>
            <person name="Peiro R."/>
            <person name="Begona"/>
            <person name="Cbmso G."/>
            <person name="Lopez M."/>
            <person name="Gonzalez S."/>
            <person name="Sacristan E."/>
            <person name="Castillo E."/>
        </authorList>
    </citation>
    <scope>NUCLEOTIDE SEQUENCE [LARGE SCALE GENOMIC DNA]</scope>
    <source>
        <strain evidence="2">Brev_genome</strain>
    </source>
</reference>